<name>A0A8J5WFZ1_ZIZPA</name>
<protein>
    <submittedName>
        <fullName evidence="2">Uncharacterized protein</fullName>
    </submittedName>
</protein>
<evidence type="ECO:0000313" key="3">
    <source>
        <dbReference type="Proteomes" id="UP000729402"/>
    </source>
</evidence>
<comment type="caution">
    <text evidence="2">The sequence shown here is derived from an EMBL/GenBank/DDBJ whole genome shotgun (WGS) entry which is preliminary data.</text>
</comment>
<keyword evidence="3" id="KW-1185">Reference proteome</keyword>
<sequence>MLLPFSLFVAAQPTQPPNPSFHSKKKQEKKGKENAASRPLLLPTPPLSTGASLPSPPSSRRPSPRLLLTLELIKHLSKYGESK</sequence>
<feature type="region of interest" description="Disordered" evidence="1">
    <location>
        <begin position="1"/>
        <end position="65"/>
    </location>
</feature>
<dbReference type="AlphaFoldDB" id="A0A8J5WFZ1"/>
<dbReference type="EMBL" id="JAAALK010000082">
    <property type="protein sequence ID" value="KAG8088072.1"/>
    <property type="molecule type" value="Genomic_DNA"/>
</dbReference>
<organism evidence="2 3">
    <name type="scientific">Zizania palustris</name>
    <name type="common">Northern wild rice</name>
    <dbReference type="NCBI Taxonomy" id="103762"/>
    <lineage>
        <taxon>Eukaryota</taxon>
        <taxon>Viridiplantae</taxon>
        <taxon>Streptophyta</taxon>
        <taxon>Embryophyta</taxon>
        <taxon>Tracheophyta</taxon>
        <taxon>Spermatophyta</taxon>
        <taxon>Magnoliopsida</taxon>
        <taxon>Liliopsida</taxon>
        <taxon>Poales</taxon>
        <taxon>Poaceae</taxon>
        <taxon>BOP clade</taxon>
        <taxon>Oryzoideae</taxon>
        <taxon>Oryzeae</taxon>
        <taxon>Zizaniinae</taxon>
        <taxon>Zizania</taxon>
    </lineage>
</organism>
<gene>
    <name evidence="2" type="ORF">GUJ93_ZPchr0010g7798</name>
</gene>
<dbReference type="Proteomes" id="UP000729402">
    <property type="component" value="Unassembled WGS sequence"/>
</dbReference>
<accession>A0A8J5WFZ1</accession>
<evidence type="ECO:0000313" key="2">
    <source>
        <dbReference type="EMBL" id="KAG8088072.1"/>
    </source>
</evidence>
<proteinExistence type="predicted"/>
<reference evidence="2" key="1">
    <citation type="journal article" date="2021" name="bioRxiv">
        <title>Whole Genome Assembly and Annotation of Northern Wild Rice, Zizania palustris L., Supports a Whole Genome Duplication in the Zizania Genus.</title>
        <authorList>
            <person name="Haas M."/>
            <person name="Kono T."/>
            <person name="Macchietto M."/>
            <person name="Millas R."/>
            <person name="McGilp L."/>
            <person name="Shao M."/>
            <person name="Duquette J."/>
            <person name="Hirsch C.N."/>
            <person name="Kimball J."/>
        </authorList>
    </citation>
    <scope>NUCLEOTIDE SEQUENCE</scope>
    <source>
        <tissue evidence="2">Fresh leaf tissue</tissue>
    </source>
</reference>
<reference evidence="2" key="2">
    <citation type="submission" date="2021-02" db="EMBL/GenBank/DDBJ databases">
        <authorList>
            <person name="Kimball J.A."/>
            <person name="Haas M.W."/>
            <person name="Macchietto M."/>
            <person name="Kono T."/>
            <person name="Duquette J."/>
            <person name="Shao M."/>
        </authorList>
    </citation>
    <scope>NUCLEOTIDE SEQUENCE</scope>
    <source>
        <tissue evidence="2">Fresh leaf tissue</tissue>
    </source>
</reference>
<evidence type="ECO:0000256" key="1">
    <source>
        <dbReference type="SAM" id="MobiDB-lite"/>
    </source>
</evidence>